<sequence>MKICLATVAGLLAVVSFIPDAKFSVSSEVFGECESTDDARQPILCSASSDDQQRIVKCIQENETARTSLQNFAWIFTNSSNVVVTNICNKTNEVFMEMSDDESESLFNHTLQCEDRLGVTTTTTTPTTSSEEKDSKNNA</sequence>
<keyword evidence="2" id="KW-0732">Signal</keyword>
<feature type="region of interest" description="Disordered" evidence="1">
    <location>
        <begin position="118"/>
        <end position="139"/>
    </location>
</feature>
<name>A0A0K8RBE5_IXORI</name>
<accession>A0A0K8RBE5</accession>
<organism evidence="3">
    <name type="scientific">Ixodes ricinus</name>
    <name type="common">Common tick</name>
    <name type="synonym">Acarus ricinus</name>
    <dbReference type="NCBI Taxonomy" id="34613"/>
    <lineage>
        <taxon>Eukaryota</taxon>
        <taxon>Metazoa</taxon>
        <taxon>Ecdysozoa</taxon>
        <taxon>Arthropoda</taxon>
        <taxon>Chelicerata</taxon>
        <taxon>Arachnida</taxon>
        <taxon>Acari</taxon>
        <taxon>Parasitiformes</taxon>
        <taxon>Ixodida</taxon>
        <taxon>Ixodoidea</taxon>
        <taxon>Ixodidae</taxon>
        <taxon>Ixodinae</taxon>
        <taxon>Ixodes</taxon>
    </lineage>
</organism>
<dbReference type="AlphaFoldDB" id="A0A0K8RBE5"/>
<protein>
    <submittedName>
        <fullName evidence="3">Putative ixodes 14 kDa protein</fullName>
    </submittedName>
</protein>
<reference evidence="3" key="1">
    <citation type="submission" date="2012-12" db="EMBL/GenBank/DDBJ databases">
        <title>Identification and characterization of a phenylalanine ammonia-lyase gene family in Isatis indigotica Fort.</title>
        <authorList>
            <person name="Liu Q."/>
            <person name="Chen J."/>
            <person name="Zhou X."/>
            <person name="Di P."/>
            <person name="Xiao Y."/>
            <person name="Xuan H."/>
            <person name="Zhang L."/>
            <person name="Chen W."/>
        </authorList>
    </citation>
    <scope>NUCLEOTIDE SEQUENCE</scope>
    <source>
        <tissue evidence="3">Salivary gland</tissue>
    </source>
</reference>
<evidence type="ECO:0000313" key="3">
    <source>
        <dbReference type="EMBL" id="JAA68153.1"/>
    </source>
</evidence>
<dbReference type="EMBL" id="GADI01005655">
    <property type="protein sequence ID" value="JAA68153.1"/>
    <property type="molecule type" value="mRNA"/>
</dbReference>
<feature type="chain" id="PRO_5005517183" evidence="2">
    <location>
        <begin position="17"/>
        <end position="139"/>
    </location>
</feature>
<evidence type="ECO:0000256" key="2">
    <source>
        <dbReference type="SAM" id="SignalP"/>
    </source>
</evidence>
<proteinExistence type="evidence at transcript level"/>
<feature type="signal peptide" evidence="2">
    <location>
        <begin position="1"/>
        <end position="16"/>
    </location>
</feature>
<evidence type="ECO:0000256" key="1">
    <source>
        <dbReference type="SAM" id="MobiDB-lite"/>
    </source>
</evidence>
<feature type="compositionally biased region" description="Basic and acidic residues" evidence="1">
    <location>
        <begin position="130"/>
        <end position="139"/>
    </location>
</feature>